<feature type="compositionally biased region" description="Basic and acidic residues" evidence="1">
    <location>
        <begin position="34"/>
        <end position="51"/>
    </location>
</feature>
<feature type="compositionally biased region" description="Polar residues" evidence="1">
    <location>
        <begin position="227"/>
        <end position="262"/>
    </location>
</feature>
<evidence type="ECO:0000313" key="3">
    <source>
        <dbReference type="Proteomes" id="UP001437256"/>
    </source>
</evidence>
<evidence type="ECO:0000256" key="1">
    <source>
        <dbReference type="SAM" id="MobiDB-lite"/>
    </source>
</evidence>
<feature type="compositionally biased region" description="Low complexity" evidence="1">
    <location>
        <begin position="102"/>
        <end position="118"/>
    </location>
</feature>
<feature type="compositionally biased region" description="Polar residues" evidence="1">
    <location>
        <begin position="179"/>
        <end position="209"/>
    </location>
</feature>
<feature type="compositionally biased region" description="Low complexity" evidence="1">
    <location>
        <begin position="378"/>
        <end position="387"/>
    </location>
</feature>
<dbReference type="EMBL" id="JBBXMP010000033">
    <property type="protein sequence ID" value="KAL0066662.1"/>
    <property type="molecule type" value="Genomic_DNA"/>
</dbReference>
<feature type="compositionally biased region" description="Basic and acidic residues" evidence="1">
    <location>
        <begin position="407"/>
        <end position="423"/>
    </location>
</feature>
<organism evidence="2 3">
    <name type="scientific">Marasmius tenuissimus</name>
    <dbReference type="NCBI Taxonomy" id="585030"/>
    <lineage>
        <taxon>Eukaryota</taxon>
        <taxon>Fungi</taxon>
        <taxon>Dikarya</taxon>
        <taxon>Basidiomycota</taxon>
        <taxon>Agaricomycotina</taxon>
        <taxon>Agaricomycetes</taxon>
        <taxon>Agaricomycetidae</taxon>
        <taxon>Agaricales</taxon>
        <taxon>Marasmiineae</taxon>
        <taxon>Marasmiaceae</taxon>
        <taxon>Marasmius</taxon>
    </lineage>
</organism>
<feature type="compositionally biased region" description="Basic residues" evidence="1">
    <location>
        <begin position="166"/>
        <end position="175"/>
    </location>
</feature>
<feature type="region of interest" description="Disordered" evidence="1">
    <location>
        <begin position="32"/>
        <end position="469"/>
    </location>
</feature>
<feature type="compositionally biased region" description="Basic and acidic residues" evidence="1">
    <location>
        <begin position="432"/>
        <end position="444"/>
    </location>
</feature>
<evidence type="ECO:0000313" key="2">
    <source>
        <dbReference type="EMBL" id="KAL0066662.1"/>
    </source>
</evidence>
<feature type="compositionally biased region" description="Low complexity" evidence="1">
    <location>
        <begin position="67"/>
        <end position="94"/>
    </location>
</feature>
<comment type="caution">
    <text evidence="2">The sequence shown here is derived from an EMBL/GenBank/DDBJ whole genome shotgun (WGS) entry which is preliminary data.</text>
</comment>
<feature type="compositionally biased region" description="Basic and acidic residues" evidence="1">
    <location>
        <begin position="290"/>
        <end position="312"/>
    </location>
</feature>
<name>A0ABR2ZY86_9AGAR</name>
<sequence>MGSAQSLLSPEAAVTTAVVVGAIGYGIGYQVSKSDSDEKMKESSGDGKENKGASGKKGGKNKKEKAGAGAATSTTSAAVTGSTPTVVPFPAVVPGQFDDDLGSASASGLEASGSAATGKKSKAKKKKKAAADDAGEPSQSTAAAEKSATPDVVVQQLASSDPGPQKSKKQKKKKAQSQGLTPTQSQELPSKPNSQLKASDSLHHSTISVDTDGEWTRVESRPKKNKQAISASESTQLRPAATTSASDNVSVSTGDALTTGTSEEGDGDAEDEGEEEQERSSKNAQGQRRPLAERLLPKPRKTHVEDMLETPDHPTVSRVMRIQPNPGEKPAAGFSWGDYEDVDQGPGPSGGETGDGEGDDDEGWGVVKRGGRPRPERSTNLSSSSTSQHGPIKAPESMTKKQRQNARKREEQKAAKAEQEKQRLATVSQHKRTLEQERMKEQNSKKGGGKSMSGGMQASVDEKGKLVWE</sequence>
<dbReference type="Proteomes" id="UP001437256">
    <property type="component" value="Unassembled WGS sequence"/>
</dbReference>
<feature type="compositionally biased region" description="Basic and acidic residues" evidence="1">
    <location>
        <begin position="460"/>
        <end position="469"/>
    </location>
</feature>
<feature type="compositionally biased region" description="Acidic residues" evidence="1">
    <location>
        <begin position="263"/>
        <end position="277"/>
    </location>
</feature>
<reference evidence="2 3" key="1">
    <citation type="submission" date="2024-05" db="EMBL/GenBank/DDBJ databases">
        <title>A draft genome resource for the thread blight pathogen Marasmius tenuissimus strain MS-2.</title>
        <authorList>
            <person name="Yulfo-Soto G.E."/>
            <person name="Baruah I.K."/>
            <person name="Amoako-Attah I."/>
            <person name="Bukari Y."/>
            <person name="Meinhardt L.W."/>
            <person name="Bailey B.A."/>
            <person name="Cohen S.P."/>
        </authorList>
    </citation>
    <scope>NUCLEOTIDE SEQUENCE [LARGE SCALE GENOMIC DNA]</scope>
    <source>
        <strain evidence="2 3">MS-2</strain>
    </source>
</reference>
<keyword evidence="3" id="KW-1185">Reference proteome</keyword>
<accession>A0ABR2ZY86</accession>
<feature type="compositionally biased region" description="Acidic residues" evidence="1">
    <location>
        <begin position="354"/>
        <end position="363"/>
    </location>
</feature>
<feature type="compositionally biased region" description="Basic residues" evidence="1">
    <location>
        <begin position="119"/>
        <end position="128"/>
    </location>
</feature>
<protein>
    <submittedName>
        <fullName evidence="2">Uncharacterized protein</fullName>
    </submittedName>
</protein>
<gene>
    <name evidence="2" type="ORF">AAF712_006265</name>
</gene>
<proteinExistence type="predicted"/>